<dbReference type="EMBL" id="JAODBU010000002">
    <property type="protein sequence ID" value="MCT7397623.1"/>
    <property type="molecule type" value="Genomic_DNA"/>
</dbReference>
<dbReference type="Pfam" id="PF22633">
    <property type="entry name" value="F5_F8_type_C_2"/>
    <property type="match status" value="1"/>
</dbReference>
<dbReference type="Pfam" id="PF13290">
    <property type="entry name" value="CHB_HEX_C_1"/>
    <property type="match status" value="2"/>
</dbReference>
<dbReference type="PROSITE" id="PS52008">
    <property type="entry name" value="GH81"/>
    <property type="match status" value="1"/>
</dbReference>
<evidence type="ECO:0000256" key="3">
    <source>
        <dbReference type="ARBA" id="ARBA00012780"/>
    </source>
</evidence>
<dbReference type="InterPro" id="IPR008979">
    <property type="entry name" value="Galactose-bd-like_sf"/>
</dbReference>
<dbReference type="RefSeq" id="WP_260978095.1">
    <property type="nucleotide sequence ID" value="NZ_JAODBU010000002.1"/>
</dbReference>
<dbReference type="SUPFAM" id="SSF49785">
    <property type="entry name" value="Galactose-binding domain-like"/>
    <property type="match status" value="5"/>
</dbReference>
<keyword evidence="8" id="KW-0624">Polysaccharide degradation</keyword>
<keyword evidence="12" id="KW-1185">Reference proteome</keyword>
<evidence type="ECO:0000313" key="12">
    <source>
        <dbReference type="Proteomes" id="UP001431199"/>
    </source>
</evidence>
<reference evidence="11" key="1">
    <citation type="submission" date="2022-09" db="EMBL/GenBank/DDBJ databases">
        <title>Eubacterium sp. LFL-14 isolated from human feces.</title>
        <authorList>
            <person name="Liu F."/>
        </authorList>
    </citation>
    <scope>NUCLEOTIDE SEQUENCE</scope>
    <source>
        <strain evidence="11">LFL-14</strain>
    </source>
</reference>
<dbReference type="InterPro" id="IPR005200">
    <property type="entry name" value="Endo-beta-glucanase"/>
</dbReference>
<gene>
    <name evidence="11" type="ORF">N5B56_00810</name>
</gene>
<dbReference type="Proteomes" id="UP001431199">
    <property type="component" value="Unassembled WGS sequence"/>
</dbReference>
<dbReference type="Gene3D" id="2.60.120.260">
    <property type="entry name" value="Galactose-binding domain-like"/>
    <property type="match status" value="6"/>
</dbReference>
<dbReference type="PROSITE" id="PS50022">
    <property type="entry name" value="FA58C_3"/>
    <property type="match status" value="5"/>
</dbReference>
<comment type="caution">
    <text evidence="11">The sequence shown here is derived from an EMBL/GenBank/DDBJ whole genome shotgun (WGS) entry which is preliminary data.</text>
</comment>
<evidence type="ECO:0000313" key="11">
    <source>
        <dbReference type="EMBL" id="MCT7397623.1"/>
    </source>
</evidence>
<dbReference type="Pfam" id="PF17652">
    <property type="entry name" value="Glyco_hydro81C"/>
    <property type="match status" value="1"/>
</dbReference>
<name>A0ABT2LXN7_9FIRM</name>
<sequence>MMNRLLKRGVSLILSAAMVFTLCPQTQLFSIKAAESDDTPYVISKGRPVYASSQNGDGSGPEKAVDDDITTRWQAAQSDKDEWFYVDLGKKTDIDHIYIQWEAAYAKRYEIQLSDDEENWTTVYEKGTKPGAFVNMAVSYEIKYDDNNKCFYAAANWTSVDNAVYRVTENDEIASAPDNYKFTGHGVAGGQIKLDEGKHTIKVTALSKDDGKELGSGTCEIDVSIGNKGNNGVEVDSSANLKQTINKEDMSATSARYVKMLCTERATNYGVSMFEFQVYGTDGVVKRPVNYGENIALNKETKTSGLKDEWWMYDKEGNLLQKELDKVVGKNAVDGDMNTSFSSKNDINQWLSVDLGDSYDIGRISVTWTGDAGKVYDYQVSNDDKNWTSIYRNVKGTPNSTDNRQVYAQNVRYVRVLAYSKVEKGSGIGISELEVYKYKEGDEKPAINLPELPKTKTKTAGKATYISNDMYLEQAKVPYYKTDNVKAPIESNDWWQSMLIKKFGNTICTMPFKVRFSTKGLSVLTATDGWLQDHAATAVNLSVISETTPDFYILPENLDTDTACDKVAGYSDFSVTAQLADDDHVAMTSTFVKGSPYIYNEFGDTLAFTITSSSITSIFNGNGEEILDKGSVTTDHIGLEITDNDNKAKTNTSKSYYCLSVPEGTVFKKVGNNIKVEFTGKNGYMSIGTMTSKNQIEKFYKHGYAFVDKTSVTYNYDDDLAKMTSVYKVSTTVKREGFDDTTFMCMMPHQWKYSSKNGSEFAIYPSVRGDMKAIQSNEFTTVSDFSGLIAIFAKPNGEKDADGTATFDTDAVARYLKDLENSTKNITPAADAYWEGKNLHPLAMGVIMADQIGNIELKEVFLQRLKARLVDWFTYDGKNDISYFVYNEAWGTIYYKESEFGANAAICDHHFTYGYFVFSATVLATYDKEFYNDYKDMIEILIRDYANPTADSEYCRFRDYDLYEGHSWAGGYADNDSGNNQESASESLFSWIGMYLWGVLTEQNSYRDAGIFGFTNEMETVKQYWFDYDRTTDNNGNVINSNWVSDYPYQVVAQVYGAINFYGTFFGGQPLYCYGIHWLPISEYLTYYGTNHTRCAQIYQGLLDDTDKAIEYAVIDAKAEGKSEEEIEKIKNDYTRADTGWQHITWPYLALTNPTLAIDKFLKNDTKVQKTDTALTYWYINALKEIGVRSSDYKITGIGIAGTVYYKDSEKKYTAEVYNPTGERKTASVRDNKGKEVGTVEVGANSLISFEIKGKGFSYKQMSAPTIKATSLASKNVTENISGTKEFDDTQLVELECADEGATIYYTTDGKAPSNESTKYTKGDKILVSSDTTLKAVAVKDGCIDSSYSTATFKIKGETIQDDTNVALNKTVTASTEDGGNKAVNSVDGKEDTRWQAKADDSNEWIQVDLGRVRVVNTVKAKWEAAYAATYEVQTSVDGKTWNIVATENGGTGYITTTFAATNARYVKIQTTSRATDYGCSIFEFEVYGARQTNKPTLSIESGTYDDAQQVTMETDVKGAEIKYTLDGSEPTEDSQTYIEPITISESSYIKAVTYRKGMTLSDAAEAEVIIKGTLGINKKEASIPRDGQLQLNGLSDEKITWESSDSKIATVDKDGLVKGVSVGDVEIIASIENGKTKTCKVTVVEPIPITKITLSETEVTLKKKEQVSLEAEIEPENTTDSKALTWTSENDNIASVDDKGKVTANAVGTTKITAKAGKVFAECTITVRDVTTEEMLVDENFNLALHKNVEVSSLYTKEGSQTTDILTNGVLTDNISYETDWDKTRTYEYVLVDLGKNYTIEALNKVAIKFSAENTAAENMSVQFSNNGVDYVTAYENTALKYSDSKEGLFTFDTNVNTSEMSSVRYVKFYMKGHKDWGFQMKEVAVFSTEQNAKEVEFGTCTPPTDFAVTTQDFSQITYTITPAEGQEDYTYAIWIDGVRMGEPVKAGTYTLDGITDGEHVVEVHSYCKFKDNDYIASKEGISRTISIDDGTLYKRLNTKRNIAKGCSISLDSVYSGEGSQDTSVLTDGEISQALDKVVESVWGEKTAVINLDLGKDYKKDQIDGVLLAFKNGDTYGKKYTVEFSEDGKNFEQVATIENSEFKNYFENKLDMSLYSHSKVRYVRFNLLEGATGWGYQISEVAVFDKGFYKVTIDGNVKKVKNGETITLPGVNSEGTNKLGYYDVENDETAAPGATYLVTKDAKFETINMTVNLLNGASMRFSEPSGLRFQAKVTTDNDGLLEQNADGIGKLVTTGTLISTRDLYNDNGEKIELDSKYTKINIVNTGWYDANKNKDYTDDVGNYCGSIIKIAKSNYKREFIAKAYATINYTYYNSDNGNSSITVYSTTTDKNGNEIDVVGRTINYVATAIKNSITYYNSLPENARKYVDMYLDVSEENTSEE</sequence>
<dbReference type="EC" id="3.2.1.39" evidence="3"/>
<accession>A0ABT2LXN7</accession>
<dbReference type="Pfam" id="PF02368">
    <property type="entry name" value="Big_2"/>
    <property type="match status" value="2"/>
</dbReference>
<dbReference type="InterPro" id="IPR003343">
    <property type="entry name" value="Big_2"/>
</dbReference>
<dbReference type="InterPro" id="IPR008964">
    <property type="entry name" value="Invasin/intimin_cell_adhesion"/>
</dbReference>
<dbReference type="InterPro" id="IPR040720">
    <property type="entry name" value="GH81_C"/>
</dbReference>
<evidence type="ECO:0000256" key="5">
    <source>
        <dbReference type="ARBA" id="ARBA00023277"/>
    </source>
</evidence>
<feature type="domain" description="F5/8 type C" evidence="10">
    <location>
        <begin position="23"/>
        <end position="123"/>
    </location>
</feature>
<evidence type="ECO:0000256" key="7">
    <source>
        <dbReference type="ARBA" id="ARBA00023316"/>
    </source>
</evidence>
<keyword evidence="9" id="KW-0732">Signal</keyword>
<evidence type="ECO:0000259" key="10">
    <source>
        <dbReference type="PROSITE" id="PS50022"/>
    </source>
</evidence>
<comment type="catalytic activity">
    <reaction evidence="1">
        <text>Hydrolysis of (1-&gt;3)-beta-D-glucosidic linkages in (1-&gt;3)-beta-D-glucans.</text>
        <dbReference type="EC" id="3.2.1.39"/>
    </reaction>
</comment>
<evidence type="ECO:0000256" key="1">
    <source>
        <dbReference type="ARBA" id="ARBA00000382"/>
    </source>
</evidence>
<feature type="domain" description="F5/8 type C" evidence="10">
    <location>
        <begin position="334"/>
        <end position="438"/>
    </location>
</feature>
<dbReference type="Pfam" id="PF00754">
    <property type="entry name" value="F5_F8_type_C"/>
    <property type="match status" value="3"/>
</dbReference>
<feature type="chain" id="PRO_5045759971" description="glucan endo-1,3-beta-D-glucosidase" evidence="9">
    <location>
        <begin position="17"/>
        <end position="2402"/>
    </location>
</feature>
<evidence type="ECO:0000256" key="2">
    <source>
        <dbReference type="ARBA" id="ARBA00010730"/>
    </source>
</evidence>
<comment type="similarity">
    <text evidence="2">Belongs to the glycosyl hydrolase 81 family.</text>
</comment>
<keyword evidence="7" id="KW-0961">Cell wall biogenesis/degradation</keyword>
<organism evidence="11 12">
    <name type="scientific">Eubacterium album</name>
    <dbReference type="NCBI Taxonomy" id="2978477"/>
    <lineage>
        <taxon>Bacteria</taxon>
        <taxon>Bacillati</taxon>
        <taxon>Bacillota</taxon>
        <taxon>Clostridia</taxon>
        <taxon>Eubacteriales</taxon>
        <taxon>Eubacteriaceae</taxon>
        <taxon>Eubacterium</taxon>
    </lineage>
</organism>
<evidence type="ECO:0000256" key="9">
    <source>
        <dbReference type="SAM" id="SignalP"/>
    </source>
</evidence>
<keyword evidence="5" id="KW-0119">Carbohydrate metabolism</keyword>
<dbReference type="InterPro" id="IPR059177">
    <property type="entry name" value="GH29D-like_dom"/>
</dbReference>
<protein>
    <recommendedName>
        <fullName evidence="3">glucan endo-1,3-beta-D-glucosidase</fullName>
        <ecNumber evidence="3">3.2.1.39</ecNumber>
    </recommendedName>
</protein>
<dbReference type="Gene3D" id="2.70.98.30">
    <property type="entry name" value="Golgi alpha-mannosidase II, domain 4"/>
    <property type="match status" value="1"/>
</dbReference>
<evidence type="ECO:0000256" key="4">
    <source>
        <dbReference type="ARBA" id="ARBA00022801"/>
    </source>
</evidence>
<dbReference type="PANTHER" id="PTHR31983:SF0">
    <property type="entry name" value="GLUCAN ENDO-1,3-BETA-D-GLUCOSIDASE 2"/>
    <property type="match status" value="1"/>
</dbReference>
<dbReference type="PANTHER" id="PTHR31983">
    <property type="entry name" value="ENDO-1,3(4)-BETA-GLUCANASE 1"/>
    <property type="match status" value="1"/>
</dbReference>
<evidence type="ECO:0000256" key="6">
    <source>
        <dbReference type="ARBA" id="ARBA00023295"/>
    </source>
</evidence>
<dbReference type="InterPro" id="IPR000421">
    <property type="entry name" value="FA58C"/>
</dbReference>
<dbReference type="SMART" id="SM00635">
    <property type="entry name" value="BID_2"/>
    <property type="match status" value="2"/>
</dbReference>
<feature type="domain" description="F5/8 type C" evidence="10">
    <location>
        <begin position="1993"/>
        <end position="2147"/>
    </location>
</feature>
<evidence type="ECO:0000256" key="8">
    <source>
        <dbReference type="ARBA" id="ARBA00023326"/>
    </source>
</evidence>
<feature type="domain" description="F5/8 type C" evidence="10">
    <location>
        <begin position="1348"/>
        <end position="1490"/>
    </location>
</feature>
<dbReference type="SMART" id="SM00231">
    <property type="entry name" value="FA58C"/>
    <property type="match status" value="1"/>
</dbReference>
<keyword evidence="4" id="KW-0378">Hydrolase</keyword>
<dbReference type="Gene3D" id="2.60.40.1080">
    <property type="match status" value="2"/>
</dbReference>
<dbReference type="SUPFAM" id="SSF49373">
    <property type="entry name" value="Invasin/intimin cell-adhesion fragments"/>
    <property type="match status" value="2"/>
</dbReference>
<keyword evidence="6" id="KW-0326">Glycosidase</keyword>
<feature type="domain" description="F5/8 type C" evidence="10">
    <location>
        <begin position="1739"/>
        <end position="1890"/>
    </location>
</feature>
<feature type="signal peptide" evidence="9">
    <location>
        <begin position="1"/>
        <end position="16"/>
    </location>
</feature>
<proteinExistence type="inferred from homology"/>